<accession>A0A553MY17</accession>
<dbReference type="EMBL" id="SRMA01027211">
    <property type="protein sequence ID" value="TRY58083.1"/>
    <property type="molecule type" value="Genomic_DNA"/>
</dbReference>
<protein>
    <submittedName>
        <fullName evidence="1">Uncharacterized protein</fullName>
    </submittedName>
</protein>
<dbReference type="Proteomes" id="UP000316079">
    <property type="component" value="Unassembled WGS sequence"/>
</dbReference>
<keyword evidence="2" id="KW-1185">Reference proteome</keyword>
<evidence type="ECO:0000313" key="1">
    <source>
        <dbReference type="EMBL" id="TRY58083.1"/>
    </source>
</evidence>
<organism evidence="1 2">
    <name type="scientific">Danionella cerebrum</name>
    <dbReference type="NCBI Taxonomy" id="2873325"/>
    <lineage>
        <taxon>Eukaryota</taxon>
        <taxon>Metazoa</taxon>
        <taxon>Chordata</taxon>
        <taxon>Craniata</taxon>
        <taxon>Vertebrata</taxon>
        <taxon>Euteleostomi</taxon>
        <taxon>Actinopterygii</taxon>
        <taxon>Neopterygii</taxon>
        <taxon>Teleostei</taxon>
        <taxon>Ostariophysi</taxon>
        <taxon>Cypriniformes</taxon>
        <taxon>Danionidae</taxon>
        <taxon>Danioninae</taxon>
        <taxon>Danionella</taxon>
    </lineage>
</organism>
<proteinExistence type="predicted"/>
<evidence type="ECO:0000313" key="2">
    <source>
        <dbReference type="Proteomes" id="UP000316079"/>
    </source>
</evidence>
<comment type="caution">
    <text evidence="1">The sequence shown here is derived from an EMBL/GenBank/DDBJ whole genome shotgun (WGS) entry which is preliminary data.</text>
</comment>
<name>A0A553MY17_9TELE</name>
<dbReference type="AlphaFoldDB" id="A0A553MY17"/>
<reference evidence="1 2" key="1">
    <citation type="journal article" date="2019" name="Sci. Data">
        <title>Hybrid genome assembly and annotation of Danionella translucida.</title>
        <authorList>
            <person name="Kadobianskyi M."/>
            <person name="Schulze L."/>
            <person name="Schuelke M."/>
            <person name="Judkewitz B."/>
        </authorList>
    </citation>
    <scope>NUCLEOTIDE SEQUENCE [LARGE SCALE GENOMIC DNA]</scope>
    <source>
        <strain evidence="1 2">Bolton</strain>
    </source>
</reference>
<gene>
    <name evidence="1" type="ORF">DNTS_022724</name>
</gene>
<sequence>MMLWSGRMGWGFFSFPVTGWTKLNPAKTQPQRSLCSPKSIPQNHETTLVFMQEVQS</sequence>